<evidence type="ECO:0000313" key="7">
    <source>
        <dbReference type="Proteomes" id="UP000007431"/>
    </source>
</evidence>
<dbReference type="OrthoDB" id="19944at2759"/>
<dbReference type="AlphaFoldDB" id="D8PQA0"/>
<accession>D8PQA0</accession>
<dbReference type="GO" id="GO:0005737">
    <property type="term" value="C:cytoplasm"/>
    <property type="evidence" value="ECO:0007669"/>
    <property type="project" value="TreeGrafter"/>
</dbReference>
<reference evidence="6 7" key="1">
    <citation type="journal article" date="2010" name="Nat. Biotechnol.">
        <title>Genome sequence of the model mushroom Schizophyllum commune.</title>
        <authorList>
            <person name="Ohm R.A."/>
            <person name="de Jong J.F."/>
            <person name="Lugones L.G."/>
            <person name="Aerts A."/>
            <person name="Kothe E."/>
            <person name="Stajich J.E."/>
            <person name="de Vries R.P."/>
            <person name="Record E."/>
            <person name="Levasseur A."/>
            <person name="Baker S.E."/>
            <person name="Bartholomew K.A."/>
            <person name="Coutinho P.M."/>
            <person name="Erdmann S."/>
            <person name="Fowler T.J."/>
            <person name="Gathman A.C."/>
            <person name="Lombard V."/>
            <person name="Henrissat B."/>
            <person name="Knabe N."/>
            <person name="Kuees U."/>
            <person name="Lilly W.W."/>
            <person name="Lindquist E."/>
            <person name="Lucas S."/>
            <person name="Magnuson J.K."/>
            <person name="Piumi F."/>
            <person name="Raudaskoski M."/>
            <person name="Salamov A."/>
            <person name="Schmutz J."/>
            <person name="Schwarze F.W.M.R."/>
            <person name="vanKuyk P.A."/>
            <person name="Horton J.S."/>
            <person name="Grigoriev I.V."/>
            <person name="Woesten H.A.B."/>
        </authorList>
    </citation>
    <scope>NUCLEOTIDE SEQUENCE [LARGE SCALE GENOMIC DNA]</scope>
    <source>
        <strain evidence="7">H4-8 / FGSC 9210</strain>
    </source>
</reference>
<organism evidence="7">
    <name type="scientific">Schizophyllum commune (strain H4-8 / FGSC 9210)</name>
    <name type="common">Split gill fungus</name>
    <dbReference type="NCBI Taxonomy" id="578458"/>
    <lineage>
        <taxon>Eukaryota</taxon>
        <taxon>Fungi</taxon>
        <taxon>Dikarya</taxon>
        <taxon>Basidiomycota</taxon>
        <taxon>Agaricomycotina</taxon>
        <taxon>Agaricomycetes</taxon>
        <taxon>Agaricomycetidae</taxon>
        <taxon>Agaricales</taxon>
        <taxon>Schizophyllaceae</taxon>
        <taxon>Schizophyllum</taxon>
    </lineage>
</organism>
<keyword evidence="3" id="KW-0853">WD repeat</keyword>
<evidence type="ECO:0000256" key="1">
    <source>
        <dbReference type="ARBA" id="ARBA00008070"/>
    </source>
</evidence>
<keyword evidence="7" id="KW-1185">Reference proteome</keyword>
<keyword evidence="2" id="KW-0268">Exocytosis</keyword>
<protein>
    <recommendedName>
        <fullName evidence="5">Lethal giant larvae (Lgl)-like C-terminal domain-containing protein</fullName>
    </recommendedName>
</protein>
<dbReference type="PANTHER" id="PTHR10241:SF25">
    <property type="entry name" value="TOMOSYN, ISOFORM C"/>
    <property type="match status" value="1"/>
</dbReference>
<dbReference type="CDD" id="cd15873">
    <property type="entry name" value="R-SNARE_STXBP5_6"/>
    <property type="match status" value="1"/>
</dbReference>
<name>D8PQA0_SCHCM</name>
<dbReference type="InterPro" id="IPR036322">
    <property type="entry name" value="WD40_repeat_dom_sf"/>
</dbReference>
<dbReference type="Pfam" id="PF08596">
    <property type="entry name" value="Lgl_C"/>
    <property type="match status" value="1"/>
</dbReference>
<evidence type="ECO:0000256" key="2">
    <source>
        <dbReference type="ARBA" id="ARBA00022483"/>
    </source>
</evidence>
<dbReference type="Pfam" id="PF00400">
    <property type="entry name" value="WD40"/>
    <property type="match status" value="2"/>
</dbReference>
<dbReference type="GO" id="GO:0005096">
    <property type="term" value="F:GTPase activator activity"/>
    <property type="evidence" value="ECO:0007669"/>
    <property type="project" value="TreeGrafter"/>
</dbReference>
<dbReference type="PROSITE" id="PS50082">
    <property type="entry name" value="WD_REPEATS_2"/>
    <property type="match status" value="1"/>
</dbReference>
<dbReference type="KEGG" id="scm:SCHCO_02566174"/>
<dbReference type="STRING" id="578458.D8PQA0"/>
<dbReference type="GO" id="GO:0045159">
    <property type="term" value="F:myosin II binding"/>
    <property type="evidence" value="ECO:0007669"/>
    <property type="project" value="TreeGrafter"/>
</dbReference>
<dbReference type="Gene3D" id="2.130.10.10">
    <property type="entry name" value="YVTN repeat-like/Quinoprotein amine dehydrogenase"/>
    <property type="match status" value="2"/>
</dbReference>
<feature type="domain" description="Lethal giant larvae (Lgl)-like C-terminal" evidence="5">
    <location>
        <begin position="617"/>
        <end position="995"/>
    </location>
</feature>
<evidence type="ECO:0000259" key="5">
    <source>
        <dbReference type="Pfam" id="PF08596"/>
    </source>
</evidence>
<dbReference type="SUPFAM" id="SSF50978">
    <property type="entry name" value="WD40 repeat-like"/>
    <property type="match status" value="1"/>
</dbReference>
<dbReference type="GO" id="GO:0006887">
    <property type="term" value="P:exocytosis"/>
    <property type="evidence" value="ECO:0007669"/>
    <property type="project" value="UniProtKB-KW"/>
</dbReference>
<dbReference type="GO" id="GO:0005886">
    <property type="term" value="C:plasma membrane"/>
    <property type="evidence" value="ECO:0007669"/>
    <property type="project" value="TreeGrafter"/>
</dbReference>
<dbReference type="HOGENOM" id="CLU_005737_1_0_1"/>
<feature type="repeat" description="WD" evidence="3">
    <location>
        <begin position="241"/>
        <end position="282"/>
    </location>
</feature>
<dbReference type="EMBL" id="GL377302">
    <property type="protein sequence ID" value="EFJ03741.1"/>
    <property type="molecule type" value="Genomic_DNA"/>
</dbReference>
<gene>
    <name evidence="6" type="ORF">SCHCODRAFT_64500</name>
</gene>
<sequence length="1086" mass="116345">MFLKRHNNDDFPDLSIELRDEISWVPGTLRTFEYLLNITALAFDPTSRILAAGTSSGTIHIFGGAGVESKLTLPEPVSVKFLSFSQLTFTILCIDGNNCLHAWDLAVYGRPKLLTSQRFHDAVSCLALSPSHSHAFVTLASGEVRAYDVECCRVSPYKIPNLWDLYEEKLRQTGIAHQASPESRLPIDIAVHPRDLNLLFIAYEGGIILCDLKEQATIRTYELVLRPGAPGGEGYGSKDLLLHRRVPVTAIAIHPAGHFFAVGHLDGSIAFWAVEDEDQPLAVRTLDSSDVNIVDAAVLEQHLDSPPPSVLRESIFKLAWCGFSNSTDPRGGETALAILGGTPVGDAPGLTVEWLPAFNPDAPAAGPGAVGIPPALREAMRSSTNPVDAYFYETRGVVQDFYLTPTRTPHLSGAFDPDSIVFILEGPGGSRVTEAYEYPPQAFLSRGKEEKADAGADLDVEEDLAKTLADMKVSDEPVRLLLPPALECGSAGVSGGQLLRLDTHVYQRLVDWKGLRTPTLTLKGGRAWCDELDVSELRLAKYEPHRLLVTYNQRDATVRFFDVSAQLLIAQRPNALESDYPAALSHLTLSTSHVTTDPALAGRASDAFLRGEAAVANVNFVSVGEDTEAAITMSSGEVVLFRTRHAQQASRILPPQTDQELVTVQPRVLEDNLFAPYLVIVGRAPSTACALTREGFAAVAYADGSLVIANIRRNAVVQRMRPDSRRQSALGLHRREDSSADAISALLWVVSPLAEEPTTSLRLLALRSSGTGRIYTIDRDGGAGSAKAAPLAFEGASEVLNNGIFVVDSKTGGTWRGGERPGSKPLLVSVGARGARCNVDITGERIGKIDWSIGPATSAAVVEKLGSHALLVFNATGESAAYSLPRLELMHTHQLTAPSTIPPSPDTTGDYVAWARHATAGVMRHASYATLFAGRRPHAGLPDVEYVRGPQVPQPQPVSAGPETWSAWLGGLTGRGTMTGEQIDAMLAGPDRPPPRPRAQPPRSPGLAGAFGTGVSAAGVADAAEGARAGLADRLGAALNERGQALSELEQHFNALEEGSRSMVAQAKRLATQQTAKGWFNFSSSS</sequence>
<dbReference type="Proteomes" id="UP000007431">
    <property type="component" value="Unassembled WGS sequence"/>
</dbReference>
<dbReference type="GeneID" id="9584937"/>
<dbReference type="InterPro" id="IPR013905">
    <property type="entry name" value="Lgl_C_dom"/>
</dbReference>
<dbReference type="GO" id="GO:0019905">
    <property type="term" value="F:syntaxin binding"/>
    <property type="evidence" value="ECO:0007669"/>
    <property type="project" value="TreeGrafter"/>
</dbReference>
<evidence type="ECO:0000256" key="4">
    <source>
        <dbReference type="SAM" id="MobiDB-lite"/>
    </source>
</evidence>
<dbReference type="eggNOG" id="KOG1983">
    <property type="taxonomic scope" value="Eukaryota"/>
</dbReference>
<feature type="region of interest" description="Disordered" evidence="4">
    <location>
        <begin position="985"/>
        <end position="1011"/>
    </location>
</feature>
<comment type="similarity">
    <text evidence="1">Belongs to the WD repeat L(2)GL family.</text>
</comment>
<evidence type="ECO:0000313" key="6">
    <source>
        <dbReference type="EMBL" id="EFJ03741.1"/>
    </source>
</evidence>
<dbReference type="InterPro" id="IPR015943">
    <property type="entry name" value="WD40/YVTN_repeat-like_dom_sf"/>
</dbReference>
<evidence type="ECO:0000256" key="3">
    <source>
        <dbReference type="PROSITE-ProRule" id="PRU00221"/>
    </source>
</evidence>
<dbReference type="InterPro" id="IPR001680">
    <property type="entry name" value="WD40_rpt"/>
</dbReference>
<dbReference type="GO" id="GO:0006893">
    <property type="term" value="P:Golgi to plasma membrane transport"/>
    <property type="evidence" value="ECO:0007669"/>
    <property type="project" value="TreeGrafter"/>
</dbReference>
<dbReference type="PANTHER" id="PTHR10241">
    <property type="entry name" value="LETHAL 2 GIANT LARVAE PROTEIN"/>
    <property type="match status" value="1"/>
</dbReference>
<dbReference type="VEuPathDB" id="FungiDB:SCHCODRAFT_02566174"/>
<dbReference type="RefSeq" id="XP_003038643.1">
    <property type="nucleotide sequence ID" value="XM_003038597.1"/>
</dbReference>
<proteinExistence type="inferred from homology"/>
<dbReference type="SMART" id="SM00320">
    <property type="entry name" value="WD40"/>
    <property type="match status" value="3"/>
</dbReference>
<dbReference type="FunCoup" id="D8PQA0">
    <property type="interactions" value="32"/>
</dbReference>
<dbReference type="InParanoid" id="D8PQA0"/>
<dbReference type="OMA" id="AWSGFPN"/>